<dbReference type="SUPFAM" id="SSF52540">
    <property type="entry name" value="P-loop containing nucleoside triphosphate hydrolases"/>
    <property type="match status" value="1"/>
</dbReference>
<feature type="domain" description="RecA family profile 1" evidence="7">
    <location>
        <begin position="83"/>
        <end position="235"/>
    </location>
</feature>
<evidence type="ECO:0000256" key="6">
    <source>
        <dbReference type="ARBA" id="ARBA00023242"/>
    </source>
</evidence>
<comment type="similarity">
    <text evidence="2">Belongs to the RecA family. RAD51 subfamily.</text>
</comment>
<dbReference type="InterPro" id="IPR020588">
    <property type="entry name" value="RecA_ATP-bd"/>
</dbReference>
<comment type="subcellular location">
    <subcellularLocation>
        <location evidence="1">Nucleus</location>
    </subcellularLocation>
</comment>
<dbReference type="PANTHER" id="PTHR46456">
    <property type="entry name" value="DNA REPAIR PROTEIN RAD51 HOMOLOG 2"/>
    <property type="match status" value="1"/>
</dbReference>
<sequence>MDPYSSSSSLLLRDTSLDPGSLQLLVQHNLHSCQELLLLSAVDLMERLDVPYSRADWLLAHAAMHLAPSYTTALELHTTSRQHSVRVLTGLQGLDAALRGGLPAGVITELVGPAGVGKSQTCYTIALQVALPRALGGLEAMLMYIDTEGKFSTQRLLEMASARVTAAVESGLLPALSGCHTAVYESLIEPVLTRMLILKPDSVEQLQAQLEALKREVRSAAGGMAYFCEACDAAC</sequence>
<organism evidence="8 9">
    <name type="scientific">Tetradesmus obliquus</name>
    <name type="common">Green alga</name>
    <name type="synonym">Acutodesmus obliquus</name>
    <dbReference type="NCBI Taxonomy" id="3088"/>
    <lineage>
        <taxon>Eukaryota</taxon>
        <taxon>Viridiplantae</taxon>
        <taxon>Chlorophyta</taxon>
        <taxon>core chlorophytes</taxon>
        <taxon>Chlorophyceae</taxon>
        <taxon>CS clade</taxon>
        <taxon>Sphaeropleales</taxon>
        <taxon>Scenedesmaceae</taxon>
        <taxon>Tetradesmus</taxon>
    </lineage>
</organism>
<dbReference type="InterPro" id="IPR058766">
    <property type="entry name" value="HHH_XRCC3_RAD51B"/>
</dbReference>
<name>A0ABY8ULG7_TETOB</name>
<evidence type="ECO:0000256" key="4">
    <source>
        <dbReference type="ARBA" id="ARBA00023125"/>
    </source>
</evidence>
<dbReference type="InterPro" id="IPR027417">
    <property type="entry name" value="P-loop_NTPase"/>
</dbReference>
<evidence type="ECO:0000313" key="8">
    <source>
        <dbReference type="EMBL" id="WIA20433.1"/>
    </source>
</evidence>
<accession>A0ABY8ULG7</accession>
<dbReference type="InterPro" id="IPR030548">
    <property type="entry name" value="RAD51B"/>
</dbReference>
<dbReference type="Pfam" id="PF08423">
    <property type="entry name" value="Rad51"/>
    <property type="match status" value="1"/>
</dbReference>
<dbReference type="InterPro" id="IPR013632">
    <property type="entry name" value="Rad51_C"/>
</dbReference>
<keyword evidence="5" id="KW-0233">DNA recombination</keyword>
<evidence type="ECO:0000256" key="1">
    <source>
        <dbReference type="ARBA" id="ARBA00004123"/>
    </source>
</evidence>
<evidence type="ECO:0000259" key="7">
    <source>
        <dbReference type="PROSITE" id="PS50162"/>
    </source>
</evidence>
<dbReference type="PANTHER" id="PTHR46456:SF1">
    <property type="entry name" value="DNA REPAIR PROTEIN RAD51 HOMOLOG 2"/>
    <property type="match status" value="1"/>
</dbReference>
<evidence type="ECO:0000313" key="9">
    <source>
        <dbReference type="Proteomes" id="UP001244341"/>
    </source>
</evidence>
<dbReference type="EMBL" id="CP126219">
    <property type="protein sequence ID" value="WIA20433.1"/>
    <property type="molecule type" value="Genomic_DNA"/>
</dbReference>
<keyword evidence="6" id="KW-0539">Nucleus</keyword>
<dbReference type="Gene3D" id="3.40.50.300">
    <property type="entry name" value="P-loop containing nucleotide triphosphate hydrolases"/>
    <property type="match status" value="1"/>
</dbReference>
<keyword evidence="4" id="KW-0238">DNA-binding</keyword>
<proteinExistence type="inferred from homology"/>
<keyword evidence="9" id="KW-1185">Reference proteome</keyword>
<evidence type="ECO:0000256" key="2">
    <source>
        <dbReference type="ARBA" id="ARBA00007095"/>
    </source>
</evidence>
<dbReference type="Proteomes" id="UP001244341">
    <property type="component" value="Chromosome 12b"/>
</dbReference>
<keyword evidence="3" id="KW-0227">DNA damage</keyword>
<dbReference type="Pfam" id="PF26169">
    <property type="entry name" value="HHH_XRCC3_RpoA"/>
    <property type="match status" value="1"/>
</dbReference>
<reference evidence="8 9" key="1">
    <citation type="submission" date="2023-05" db="EMBL/GenBank/DDBJ databases">
        <title>A 100% complete, gapless, phased diploid assembly of the Scenedesmus obliquus UTEX 3031 genome.</title>
        <authorList>
            <person name="Biondi T.C."/>
            <person name="Hanschen E.R."/>
            <person name="Kwon T."/>
            <person name="Eng W."/>
            <person name="Kruse C.P.S."/>
            <person name="Koehler S.I."/>
            <person name="Kunde Y."/>
            <person name="Gleasner C.D."/>
            <person name="You Mak K.T."/>
            <person name="Polle J."/>
            <person name="Hovde B.T."/>
            <person name="Starkenburg S.R."/>
        </authorList>
    </citation>
    <scope>NUCLEOTIDE SEQUENCE [LARGE SCALE GENOMIC DNA]</scope>
    <source>
        <strain evidence="8 9">DOE0152z</strain>
    </source>
</reference>
<protein>
    <recommendedName>
        <fullName evidence="7">RecA family profile 1 domain-containing protein</fullName>
    </recommendedName>
</protein>
<dbReference type="PROSITE" id="PS50162">
    <property type="entry name" value="RECA_2"/>
    <property type="match status" value="1"/>
</dbReference>
<evidence type="ECO:0000256" key="5">
    <source>
        <dbReference type="ARBA" id="ARBA00023172"/>
    </source>
</evidence>
<gene>
    <name evidence="8" type="ORF">OEZ85_004846</name>
</gene>
<evidence type="ECO:0000256" key="3">
    <source>
        <dbReference type="ARBA" id="ARBA00022763"/>
    </source>
</evidence>